<comment type="cofactor">
    <cofactor evidence="7">
        <name>a divalent metal cation</name>
        <dbReference type="ChEBI" id="CHEBI:60240"/>
    </cofactor>
    <text evidence="7">Binds 2 divalent metal cations per subunit.</text>
</comment>
<dbReference type="GO" id="GO:0046872">
    <property type="term" value="F:metal ion binding"/>
    <property type="evidence" value="ECO:0007669"/>
    <property type="project" value="UniProtKB-UniRule"/>
</dbReference>
<sequence>MRDLITRLAQEIAPSGSERALMSQWMQDLKEVADETLVDTLGNGIAIKRGEGPHIMLAAHADEPGLMVIDIDADGFLRVIAMGTLEPAALVSRQVEFTNGVRGVIGLEDGVKLADASLNHLYVDIGANSREDAGQRVQIGLGGVVVQPLYELTGNRLAGRALDNRVGCAIAIAAFRELAAAGRHVTLALTTQNAVGGRGARTAAYQINPDLALIIDAAPASDVPSGKATALSLGKGPAIKIMDGTAIVPLAVKDHLIAAAGTLGIDVQYEVWPGGKSDAGAVQLSVDGINIGGVSYPARYVGATQTVVDLADVDNALKLVLEAAKTYEVR</sequence>
<dbReference type="PANTHER" id="PTHR32481">
    <property type="entry name" value="AMINOPEPTIDASE"/>
    <property type="match status" value="1"/>
</dbReference>
<dbReference type="Gene3D" id="2.40.30.40">
    <property type="entry name" value="Peptidase M42, domain 2"/>
    <property type="match status" value="1"/>
</dbReference>
<protein>
    <submittedName>
        <fullName evidence="8">M42 family peptidase</fullName>
    </submittedName>
</protein>
<dbReference type="Gene3D" id="3.40.630.10">
    <property type="entry name" value="Zn peptidases"/>
    <property type="match status" value="1"/>
</dbReference>
<evidence type="ECO:0000313" key="9">
    <source>
        <dbReference type="Proteomes" id="UP000829401"/>
    </source>
</evidence>
<dbReference type="PIRSF" id="PIRSF001123">
    <property type="entry name" value="PepA_GA"/>
    <property type="match status" value="1"/>
</dbReference>
<feature type="binding site" evidence="7">
    <location>
        <position position="60"/>
    </location>
    <ligand>
        <name>Zn(2+)</name>
        <dbReference type="ChEBI" id="CHEBI:29105"/>
        <label>1</label>
    </ligand>
</feature>
<proteinExistence type="inferred from homology"/>
<accession>T0BMB8</accession>
<evidence type="ECO:0000256" key="2">
    <source>
        <dbReference type="ARBA" id="ARBA00022438"/>
    </source>
</evidence>
<evidence type="ECO:0000256" key="4">
    <source>
        <dbReference type="ARBA" id="ARBA00022723"/>
    </source>
</evidence>
<dbReference type="RefSeq" id="WP_021298399.1">
    <property type="nucleotide sequence ID" value="NZ_AURB01000189.1"/>
</dbReference>
<dbReference type="Proteomes" id="UP000829401">
    <property type="component" value="Chromosome"/>
</dbReference>
<dbReference type="InterPro" id="IPR008007">
    <property type="entry name" value="Peptidase_M42"/>
</dbReference>
<evidence type="ECO:0000256" key="3">
    <source>
        <dbReference type="ARBA" id="ARBA00022670"/>
    </source>
</evidence>
<reference evidence="9" key="1">
    <citation type="journal article" date="2022" name="G3 (Bethesda)">
        <title>Unveiling the complete genome sequence of Alicyclobacillus acidoterrestris DSM 3922T, a taint-producing strain.</title>
        <authorList>
            <person name="Leonardo I.C."/>
            <person name="Barreto Crespo M.T."/>
            <person name="Gaspar F.B."/>
        </authorList>
    </citation>
    <scope>NUCLEOTIDE SEQUENCE [LARGE SCALE GENOMIC DNA]</scope>
    <source>
        <strain evidence="9">DSM 3922</strain>
    </source>
</reference>
<keyword evidence="4 7" id="KW-0479">Metal-binding</keyword>
<dbReference type="InterPro" id="IPR051464">
    <property type="entry name" value="Peptidase_M42_aminopept"/>
</dbReference>
<organism evidence="8 9">
    <name type="scientific">Alicyclobacillus acidoterrestris (strain ATCC 49025 / DSM 3922 / CIP 106132 / NCIMB 13137 / GD3B)</name>
    <dbReference type="NCBI Taxonomy" id="1356854"/>
    <lineage>
        <taxon>Bacteria</taxon>
        <taxon>Bacillati</taxon>
        <taxon>Bacillota</taxon>
        <taxon>Bacilli</taxon>
        <taxon>Bacillales</taxon>
        <taxon>Alicyclobacillaceae</taxon>
        <taxon>Alicyclobacillus</taxon>
    </lineage>
</organism>
<dbReference type="STRING" id="1356854.N007_16215"/>
<evidence type="ECO:0000313" key="8">
    <source>
        <dbReference type="EMBL" id="UNO47376.1"/>
    </source>
</evidence>
<comment type="similarity">
    <text evidence="1 6">Belongs to the peptidase M42 family.</text>
</comment>
<keyword evidence="9" id="KW-1185">Reference proteome</keyword>
<dbReference type="InterPro" id="IPR023367">
    <property type="entry name" value="Peptidase_M42_dom2"/>
</dbReference>
<dbReference type="AlphaFoldDB" id="T0BMB8"/>
<dbReference type="eggNOG" id="COG1363">
    <property type="taxonomic scope" value="Bacteria"/>
</dbReference>
<dbReference type="Pfam" id="PF05343">
    <property type="entry name" value="Peptidase_M42"/>
    <property type="match status" value="1"/>
</dbReference>
<dbReference type="OrthoDB" id="9772053at2"/>
<feature type="binding site" evidence="7">
    <location>
        <position position="163"/>
    </location>
    <ligand>
        <name>Zn(2+)</name>
        <dbReference type="ChEBI" id="CHEBI:29105"/>
        <label>1</label>
    </ligand>
</feature>
<dbReference type="PANTHER" id="PTHR32481:SF0">
    <property type="entry name" value="AMINOPEPTIDASE YPDE-RELATED"/>
    <property type="match status" value="1"/>
</dbReference>
<evidence type="ECO:0000256" key="6">
    <source>
        <dbReference type="PIRNR" id="PIRNR001123"/>
    </source>
</evidence>
<evidence type="ECO:0000256" key="7">
    <source>
        <dbReference type="PIRSR" id="PIRSR001123-2"/>
    </source>
</evidence>
<evidence type="ECO:0000256" key="5">
    <source>
        <dbReference type="ARBA" id="ARBA00022801"/>
    </source>
</evidence>
<keyword evidence="3" id="KW-0645">Protease</keyword>
<dbReference type="KEGG" id="aaco:K1I37_11630"/>
<gene>
    <name evidence="8" type="ORF">K1I37_11630</name>
</gene>
<dbReference type="GO" id="GO:0004177">
    <property type="term" value="F:aminopeptidase activity"/>
    <property type="evidence" value="ECO:0007669"/>
    <property type="project" value="UniProtKB-UniRule"/>
</dbReference>
<feature type="binding site" evidence="7">
    <location>
        <position position="216"/>
    </location>
    <ligand>
        <name>Zn(2+)</name>
        <dbReference type="ChEBI" id="CHEBI:29105"/>
        <label>1</label>
    </ligand>
</feature>
<dbReference type="SUPFAM" id="SSF101821">
    <property type="entry name" value="Aminopeptidase/glucanase lid domain"/>
    <property type="match status" value="1"/>
</dbReference>
<evidence type="ECO:0000256" key="1">
    <source>
        <dbReference type="ARBA" id="ARBA00006272"/>
    </source>
</evidence>
<name>T0BMB8_ALIAG</name>
<accession>A0A9E7CX23</accession>
<keyword evidence="2" id="KW-0031">Aminopeptidase</keyword>
<dbReference type="SUPFAM" id="SSF53187">
    <property type="entry name" value="Zn-dependent exopeptidases"/>
    <property type="match status" value="1"/>
</dbReference>
<dbReference type="GO" id="GO:0006508">
    <property type="term" value="P:proteolysis"/>
    <property type="evidence" value="ECO:0007669"/>
    <property type="project" value="UniProtKB-KW"/>
</dbReference>
<dbReference type="EMBL" id="CP080467">
    <property type="protein sequence ID" value="UNO47376.1"/>
    <property type="molecule type" value="Genomic_DNA"/>
</dbReference>
<feature type="binding site" evidence="7">
    <location>
        <position position="163"/>
    </location>
    <ligand>
        <name>Zn(2+)</name>
        <dbReference type="ChEBI" id="CHEBI:29105"/>
        <label>2</label>
    </ligand>
</feature>
<keyword evidence="5" id="KW-0378">Hydrolase</keyword>